<dbReference type="AlphaFoldDB" id="A0A0E1X687"/>
<accession>A0A0E1X687</accession>
<gene>
    <name evidence="1" type="ORF">BALG_02085</name>
</gene>
<evidence type="ECO:0000313" key="1">
    <source>
        <dbReference type="EMBL" id="EEZ28732.1"/>
    </source>
</evidence>
<dbReference type="HOGENOM" id="CLU_215237_0_0_5"/>
<name>A0A0E1X687_9HYPH</name>
<protein>
    <submittedName>
        <fullName evidence="1">Uncharacterized protein</fullName>
    </submittedName>
</protein>
<dbReference type="Proteomes" id="UP000004659">
    <property type="component" value="Unassembled WGS sequence"/>
</dbReference>
<dbReference type="EMBL" id="EQ999534">
    <property type="protein sequence ID" value="EEZ28732.1"/>
    <property type="molecule type" value="Genomic_DNA"/>
</dbReference>
<sequence length="50" mass="6006">MLKILQTVRQRYVISNMRHRPISPWKGLRATCFQSREEIRMFMKACVSHA</sequence>
<reference evidence="1" key="1">
    <citation type="submission" date="2009-01" db="EMBL/GenBank/DDBJ databases">
        <title>The Genome Sequence of Brucella pinnipedialis M292/94/1.</title>
        <authorList>
            <consortium name="The Broad Institute Genome Sequencing Platform"/>
            <person name="Ward D."/>
            <person name="Young S.K."/>
            <person name="Kodira C.D."/>
            <person name="Zeng Q."/>
            <person name="Koehrsen M."/>
            <person name="Alvarado L."/>
            <person name="Berlin A."/>
            <person name="Borenstein D."/>
            <person name="Chen Z."/>
            <person name="Engels R."/>
            <person name="Freedman E."/>
            <person name="Gellesch M."/>
            <person name="Goldberg J."/>
            <person name="Griggs A."/>
            <person name="Gujja S."/>
            <person name="Heiman D."/>
            <person name="Hepburn T."/>
            <person name="Howarth C."/>
            <person name="Jen D."/>
            <person name="Larson L."/>
            <person name="Lewis B."/>
            <person name="Mehta T."/>
            <person name="Park D."/>
            <person name="Pearson M."/>
            <person name="Roberts A."/>
            <person name="Saif S."/>
            <person name="Shea T."/>
            <person name="Shenoy N."/>
            <person name="Sisk P."/>
            <person name="Stolte C."/>
            <person name="Sykes S."/>
            <person name="Walk T."/>
            <person name="White J."/>
            <person name="Yandava C."/>
            <person name="Whatmore A.M."/>
            <person name="Perrett L.L."/>
            <person name="O'Callaghan D."/>
            <person name="Nusbaum C."/>
            <person name="Galagan J."/>
            <person name="Birren B."/>
        </authorList>
    </citation>
    <scope>NUCLEOTIDE SEQUENCE [LARGE SCALE GENOMIC DNA]</scope>
    <source>
        <strain evidence="1">M292/94/1</strain>
    </source>
</reference>
<proteinExistence type="predicted"/>
<organism evidence="1">
    <name type="scientific">Brucella pinnipedialis M292/94/1</name>
    <dbReference type="NCBI Taxonomy" id="520462"/>
    <lineage>
        <taxon>Bacteria</taxon>
        <taxon>Pseudomonadati</taxon>
        <taxon>Pseudomonadota</taxon>
        <taxon>Alphaproteobacteria</taxon>
        <taxon>Hyphomicrobiales</taxon>
        <taxon>Brucellaceae</taxon>
        <taxon>Brucella/Ochrobactrum group</taxon>
        <taxon>Brucella</taxon>
    </lineage>
</organism>